<dbReference type="PANTHER" id="PTHR43685:SF2">
    <property type="entry name" value="GLYCOSYLTRANSFERASE 2-LIKE DOMAIN-CONTAINING PROTEIN"/>
    <property type="match status" value="1"/>
</dbReference>
<keyword evidence="2" id="KW-0808">Transferase</keyword>
<comment type="caution">
    <text evidence="2">The sequence shown here is derived from an EMBL/GenBank/DDBJ whole genome shotgun (WGS) entry which is preliminary data.</text>
</comment>
<protein>
    <submittedName>
        <fullName evidence="2">Glycosyl transferase family A</fullName>
    </submittedName>
</protein>
<accession>A0A2W4W4X2</accession>
<dbReference type="SUPFAM" id="SSF53448">
    <property type="entry name" value="Nucleotide-diphospho-sugar transferases"/>
    <property type="match status" value="1"/>
</dbReference>
<organism evidence="2 3">
    <name type="scientific">Shackletoniella antarctica</name>
    <dbReference type="NCBI Taxonomy" id="268115"/>
    <lineage>
        <taxon>Bacteria</taxon>
        <taxon>Bacillati</taxon>
        <taxon>Cyanobacteriota</taxon>
        <taxon>Cyanophyceae</taxon>
        <taxon>Oculatellales</taxon>
        <taxon>Oculatellaceae</taxon>
        <taxon>Shackletoniella</taxon>
    </lineage>
</organism>
<dbReference type="Gene3D" id="3.90.550.10">
    <property type="entry name" value="Spore Coat Polysaccharide Biosynthesis Protein SpsA, Chain A"/>
    <property type="match status" value="1"/>
</dbReference>
<feature type="domain" description="Glycosyltransferase 2-like prokaryotic type" evidence="1">
    <location>
        <begin position="5"/>
        <end position="231"/>
    </location>
</feature>
<dbReference type="CDD" id="cd00761">
    <property type="entry name" value="Glyco_tranf_GTA_type"/>
    <property type="match status" value="1"/>
</dbReference>
<proteinExistence type="predicted"/>
<reference evidence="2 3" key="2">
    <citation type="submission" date="2018-06" db="EMBL/GenBank/DDBJ databases">
        <title>Metagenomic assembly of (sub)arctic Cyanobacteria and their associated microbiome from non-axenic cultures.</title>
        <authorList>
            <person name="Baurain D."/>
        </authorList>
    </citation>
    <scope>NUCLEOTIDE SEQUENCE [LARGE SCALE GENOMIC DNA]</scope>
    <source>
        <strain evidence="2">ULC041bin1</strain>
    </source>
</reference>
<gene>
    <name evidence="2" type="ORF">DCF17_12520</name>
</gene>
<reference evidence="3" key="1">
    <citation type="submission" date="2018-04" db="EMBL/GenBank/DDBJ databases">
        <authorList>
            <person name="Cornet L."/>
        </authorList>
    </citation>
    <scope>NUCLEOTIDE SEQUENCE [LARGE SCALE GENOMIC DNA]</scope>
</reference>
<sequence length="316" mass="36058">MPNISVVVPAYNAATTIGETIASVLAQTYADFELIVINDGSQDATLDVVRQFTDELTDELTDERIKVFSYANSGPQKSRNRGIDQALGQYISFVDADDLWTPEKLELQLRALEAQPEASVAYSWVDGIDETNKITRLGQRSTLEGDVFEALLLNNFLGNGSNPLIRTAALRQVGGFDLAILAGQDWDMWLTLATHYGFVVVPRVQVFYRKVSNSTSWSSNLRRQEQGLMQVMAKHLDSRSELTASKHRYLAFCYRYLLFECFEKCPPNFSNGLLSLRFFFKAVYLEPRWWAKRYHLIVTVMIKSIAYLLRFKRYPC</sequence>
<evidence type="ECO:0000313" key="2">
    <source>
        <dbReference type="EMBL" id="PZO40123.1"/>
    </source>
</evidence>
<dbReference type="Proteomes" id="UP000249081">
    <property type="component" value="Unassembled WGS sequence"/>
</dbReference>
<dbReference type="PANTHER" id="PTHR43685">
    <property type="entry name" value="GLYCOSYLTRANSFERASE"/>
    <property type="match status" value="1"/>
</dbReference>
<evidence type="ECO:0000259" key="1">
    <source>
        <dbReference type="Pfam" id="PF10111"/>
    </source>
</evidence>
<dbReference type="InterPro" id="IPR019290">
    <property type="entry name" value="GlycosylTrfase-like_prok"/>
</dbReference>
<evidence type="ECO:0000313" key="3">
    <source>
        <dbReference type="Proteomes" id="UP000249081"/>
    </source>
</evidence>
<dbReference type="EMBL" id="QBMN01000080">
    <property type="protein sequence ID" value="PZO40123.1"/>
    <property type="molecule type" value="Genomic_DNA"/>
</dbReference>
<name>A0A2W4W4X2_9CYAN</name>
<dbReference type="InterPro" id="IPR050834">
    <property type="entry name" value="Glycosyltransf_2"/>
</dbReference>
<dbReference type="InterPro" id="IPR029044">
    <property type="entry name" value="Nucleotide-diphossugar_trans"/>
</dbReference>
<dbReference type="GO" id="GO:0016740">
    <property type="term" value="F:transferase activity"/>
    <property type="evidence" value="ECO:0007669"/>
    <property type="project" value="UniProtKB-KW"/>
</dbReference>
<dbReference type="AlphaFoldDB" id="A0A2W4W4X2"/>
<dbReference type="Pfam" id="PF10111">
    <property type="entry name" value="Glyco_tranf_2_2"/>
    <property type="match status" value="1"/>
</dbReference>